<protein>
    <recommendedName>
        <fullName evidence="3">Inclusion body protein</fullName>
    </recommendedName>
</protein>
<dbReference type="InterPro" id="IPR038712">
    <property type="entry name" value="PixA-like_sf"/>
</dbReference>
<evidence type="ECO:0000313" key="2">
    <source>
        <dbReference type="Proteomes" id="UP000094776"/>
    </source>
</evidence>
<sequence length="190" mass="21553">MSQKSTYKIIDVLIAFDVENILKKLDGSPQSRSKNNPPSLGSNVNSVYMITTIADAVYGFGQGPYQGLDEGEAGSNLRIKAEVEDVIRWRTVSLTDQADYKCFLYRFKSYGANLLSDVHYLTTNINQPYPLQGWPDNNLVGEEKRADYYAQATVLAPGTETYAFYVAIYDRHAQPKGYFYWDPYINISNR</sequence>
<dbReference type="Gene3D" id="2.60.40.3910">
    <property type="entry name" value="Inclusion body protein"/>
    <property type="match status" value="1"/>
</dbReference>
<accession>A0A1B4Q3H4</accession>
<evidence type="ECO:0008006" key="3">
    <source>
        <dbReference type="Google" id="ProtNLM"/>
    </source>
</evidence>
<dbReference type="Proteomes" id="UP000094776">
    <property type="component" value="Chromosome 2"/>
</dbReference>
<name>A0A1B4Q3H4_BURCE</name>
<evidence type="ECO:0000313" key="1">
    <source>
        <dbReference type="EMBL" id="AOK20718.1"/>
    </source>
</evidence>
<dbReference type="Pfam" id="PF12306">
    <property type="entry name" value="PixA"/>
    <property type="match status" value="1"/>
</dbReference>
<dbReference type="EMBL" id="CP013444">
    <property type="protein sequence ID" value="AOK20718.1"/>
    <property type="molecule type" value="Genomic_DNA"/>
</dbReference>
<organism evidence="1 2">
    <name type="scientific">Burkholderia cepacia</name>
    <name type="common">Pseudomonas cepacia</name>
    <dbReference type="NCBI Taxonomy" id="292"/>
    <lineage>
        <taxon>Bacteria</taxon>
        <taxon>Pseudomonadati</taxon>
        <taxon>Pseudomonadota</taxon>
        <taxon>Betaproteobacteria</taxon>
        <taxon>Burkholderiales</taxon>
        <taxon>Burkholderiaceae</taxon>
        <taxon>Burkholderia</taxon>
        <taxon>Burkholderia cepacia complex</taxon>
    </lineage>
</organism>
<dbReference type="RefSeq" id="WP_059716368.1">
    <property type="nucleotide sequence ID" value="NZ_CP013444.1"/>
</dbReference>
<proteinExistence type="predicted"/>
<gene>
    <name evidence="1" type="ORF">WT26_33930</name>
</gene>
<dbReference type="AlphaFoldDB" id="A0A1B4Q3H4"/>
<dbReference type="InterPro" id="IPR021087">
    <property type="entry name" value="Uncharacterised_PixA/AidA"/>
</dbReference>
<reference evidence="1 2" key="1">
    <citation type="submission" date="2015-12" db="EMBL/GenBank/DDBJ databases">
        <title>Diversity of Burkholderia near neighbor genomes.</title>
        <authorList>
            <person name="Sahl J."/>
            <person name="Wagner D."/>
            <person name="Keim P."/>
        </authorList>
    </citation>
    <scope>NUCLEOTIDE SEQUENCE [LARGE SCALE GENOMIC DNA]</scope>
    <source>
        <strain evidence="1 2">MSMB1184WGS</strain>
    </source>
</reference>